<evidence type="ECO:0000313" key="2">
    <source>
        <dbReference type="Proteomes" id="UP000295217"/>
    </source>
</evidence>
<keyword evidence="2" id="KW-1185">Reference proteome</keyword>
<sequence>MAEQLQDQHWLGDLITPKAVSRCEQAGPVRGQAAGRAGTVAVMRTYLAFMEPARVAGRVEA</sequence>
<gene>
    <name evidence="1" type="ORF">E1262_11865</name>
</gene>
<proteinExistence type="predicted"/>
<name>A0A4R5AEB9_9ACTN</name>
<dbReference type="EMBL" id="SMLB01000013">
    <property type="protein sequence ID" value="TDD69646.1"/>
    <property type="molecule type" value="Genomic_DNA"/>
</dbReference>
<accession>A0A4R5AEB9</accession>
<evidence type="ECO:0000313" key="1">
    <source>
        <dbReference type="EMBL" id="TDD69646.1"/>
    </source>
</evidence>
<comment type="caution">
    <text evidence="1">The sequence shown here is derived from an EMBL/GenBank/DDBJ whole genome shotgun (WGS) entry which is preliminary data.</text>
</comment>
<organism evidence="1 2">
    <name type="scientific">Jiangella aurantiaca</name>
    <dbReference type="NCBI Taxonomy" id="2530373"/>
    <lineage>
        <taxon>Bacteria</taxon>
        <taxon>Bacillati</taxon>
        <taxon>Actinomycetota</taxon>
        <taxon>Actinomycetes</taxon>
        <taxon>Jiangellales</taxon>
        <taxon>Jiangellaceae</taxon>
        <taxon>Jiangella</taxon>
    </lineage>
</organism>
<dbReference type="Proteomes" id="UP000295217">
    <property type="component" value="Unassembled WGS sequence"/>
</dbReference>
<dbReference type="RefSeq" id="WP_132103349.1">
    <property type="nucleotide sequence ID" value="NZ_SMLB01000013.1"/>
</dbReference>
<protein>
    <submittedName>
        <fullName evidence="1">Uncharacterized protein</fullName>
    </submittedName>
</protein>
<dbReference type="AlphaFoldDB" id="A0A4R5AEB9"/>
<reference evidence="1 2" key="1">
    <citation type="submission" date="2019-02" db="EMBL/GenBank/DDBJ databases">
        <title>Draft genome sequences of novel Actinobacteria.</title>
        <authorList>
            <person name="Sahin N."/>
            <person name="Ay H."/>
            <person name="Saygin H."/>
        </authorList>
    </citation>
    <scope>NUCLEOTIDE SEQUENCE [LARGE SCALE GENOMIC DNA]</scope>
    <source>
        <strain evidence="1 2">8K307</strain>
    </source>
</reference>